<dbReference type="RefSeq" id="WP_033897538.1">
    <property type="nucleotide sequence ID" value="NZ_CP014546.1"/>
</dbReference>
<dbReference type="EMBL" id="CP014546">
    <property type="protein sequence ID" value="AMN77840.1"/>
    <property type="molecule type" value="Genomic_DNA"/>
</dbReference>
<dbReference type="KEGG" id="pazo:AYR47_05625"/>
<gene>
    <name evidence="1" type="ORF">AYR47_05625</name>
</gene>
<protein>
    <submittedName>
        <fullName evidence="1">Uncharacterized protein</fullName>
    </submittedName>
</protein>
<evidence type="ECO:0000313" key="2">
    <source>
        <dbReference type="Proteomes" id="UP000070516"/>
    </source>
</evidence>
<name>A0A127HTL0_PSEAZ</name>
<sequence>MATSSDKKSKVEAPPSKTQVVHVNVDSLSGTHEVDLSKDGFRGWLRLHYKFVGNEFTLSTTQYKIDKGDNHGGNKANYNVTLLLGGTLSIDNAMQNNTWHTWASSVSKLSHGTEVVNVEIIFDKDAQRDPRVNKGYLFSRSTTE</sequence>
<accession>A0A127HTL0</accession>
<proteinExistence type="predicted"/>
<reference evidence="1 2" key="1">
    <citation type="submission" date="2016-02" db="EMBL/GenBank/DDBJ databases">
        <title>Complete genome sequence of Pseudomonas azotoformans S4.</title>
        <authorList>
            <person name="Fang Y."/>
            <person name="Wu L."/>
            <person name="Feng G."/>
        </authorList>
    </citation>
    <scope>NUCLEOTIDE SEQUENCE [LARGE SCALE GENOMIC DNA]</scope>
    <source>
        <strain evidence="1 2">S4</strain>
    </source>
</reference>
<organism evidence="1 2">
    <name type="scientific">Pseudomonas azotoformans</name>
    <dbReference type="NCBI Taxonomy" id="47878"/>
    <lineage>
        <taxon>Bacteria</taxon>
        <taxon>Pseudomonadati</taxon>
        <taxon>Pseudomonadota</taxon>
        <taxon>Gammaproteobacteria</taxon>
        <taxon>Pseudomonadales</taxon>
        <taxon>Pseudomonadaceae</taxon>
        <taxon>Pseudomonas</taxon>
    </lineage>
</organism>
<dbReference type="AlphaFoldDB" id="A0A127HTL0"/>
<evidence type="ECO:0000313" key="1">
    <source>
        <dbReference type="EMBL" id="AMN77840.1"/>
    </source>
</evidence>
<dbReference type="Proteomes" id="UP000070516">
    <property type="component" value="Chromosome"/>
</dbReference>